<evidence type="ECO:0000256" key="2">
    <source>
        <dbReference type="ARBA" id="ARBA00022617"/>
    </source>
</evidence>
<dbReference type="RefSeq" id="WP_246015548.1">
    <property type="nucleotide sequence ID" value="NZ_CP144375.1"/>
</dbReference>
<evidence type="ECO:0000256" key="8">
    <source>
        <dbReference type="SAM" id="MobiDB-lite"/>
    </source>
</evidence>
<protein>
    <submittedName>
        <fullName evidence="9">Cytochrome P450</fullName>
    </submittedName>
</protein>
<feature type="region of interest" description="Disordered" evidence="8">
    <location>
        <begin position="63"/>
        <end position="83"/>
    </location>
</feature>
<dbReference type="GO" id="GO:0016705">
    <property type="term" value="F:oxidoreductase activity, acting on paired donors, with incorporation or reduction of molecular oxygen"/>
    <property type="evidence" value="ECO:0007669"/>
    <property type="project" value="InterPro"/>
</dbReference>
<reference evidence="9 10" key="1">
    <citation type="submission" date="2018-08" db="EMBL/GenBank/DDBJ databases">
        <title>Genomic Encyclopedia of Archaeal and Bacterial Type Strains, Phase II (KMG-II): from individual species to whole genera.</title>
        <authorList>
            <person name="Goeker M."/>
        </authorList>
    </citation>
    <scope>NUCLEOTIDE SEQUENCE [LARGE SCALE GENOMIC DNA]</scope>
    <source>
        <strain evidence="9 10">DSM 45791</strain>
    </source>
</reference>
<dbReference type="PANTHER" id="PTHR46696">
    <property type="entry name" value="P450, PUTATIVE (EUROFUNG)-RELATED"/>
    <property type="match status" value="1"/>
</dbReference>
<evidence type="ECO:0000256" key="6">
    <source>
        <dbReference type="ARBA" id="ARBA00023033"/>
    </source>
</evidence>
<name>A0A3E0HE03_9PSEU</name>
<evidence type="ECO:0000256" key="7">
    <source>
        <dbReference type="RuleBase" id="RU000461"/>
    </source>
</evidence>
<dbReference type="Pfam" id="PF00067">
    <property type="entry name" value="p450"/>
    <property type="match status" value="1"/>
</dbReference>
<comment type="similarity">
    <text evidence="1 7">Belongs to the cytochrome P450 family.</text>
</comment>
<dbReference type="PRINTS" id="PR00385">
    <property type="entry name" value="P450"/>
</dbReference>
<dbReference type="InterPro" id="IPR001128">
    <property type="entry name" value="Cyt_P450"/>
</dbReference>
<keyword evidence="6 7" id="KW-0503">Monooxygenase</keyword>
<dbReference type="AlphaFoldDB" id="A0A3E0HE03"/>
<organism evidence="9 10">
    <name type="scientific">Kutzneria buriramensis</name>
    <dbReference type="NCBI Taxonomy" id="1045776"/>
    <lineage>
        <taxon>Bacteria</taxon>
        <taxon>Bacillati</taxon>
        <taxon>Actinomycetota</taxon>
        <taxon>Actinomycetes</taxon>
        <taxon>Pseudonocardiales</taxon>
        <taxon>Pseudonocardiaceae</taxon>
        <taxon>Kutzneria</taxon>
    </lineage>
</organism>
<evidence type="ECO:0000256" key="4">
    <source>
        <dbReference type="ARBA" id="ARBA00023002"/>
    </source>
</evidence>
<keyword evidence="3 7" id="KW-0479">Metal-binding</keyword>
<keyword evidence="5 7" id="KW-0408">Iron</keyword>
<comment type="caution">
    <text evidence="9">The sequence shown here is derived from an EMBL/GenBank/DDBJ whole genome shotgun (WGS) entry which is preliminary data.</text>
</comment>
<evidence type="ECO:0000256" key="3">
    <source>
        <dbReference type="ARBA" id="ARBA00022723"/>
    </source>
</evidence>
<dbReference type="SUPFAM" id="SSF48264">
    <property type="entry name" value="Cytochrome P450"/>
    <property type="match status" value="1"/>
</dbReference>
<keyword evidence="2 7" id="KW-0349">Heme</keyword>
<dbReference type="Proteomes" id="UP000256269">
    <property type="component" value="Unassembled WGS sequence"/>
</dbReference>
<gene>
    <name evidence="9" type="ORF">BCF44_1095</name>
</gene>
<dbReference type="GO" id="GO:0004497">
    <property type="term" value="F:monooxygenase activity"/>
    <property type="evidence" value="ECO:0007669"/>
    <property type="project" value="UniProtKB-KW"/>
</dbReference>
<keyword evidence="10" id="KW-1185">Reference proteome</keyword>
<accession>A0A3E0HE03</accession>
<dbReference type="PRINTS" id="PR00359">
    <property type="entry name" value="BP450"/>
</dbReference>
<dbReference type="EMBL" id="QUNO01000009">
    <property type="protein sequence ID" value="REH43462.1"/>
    <property type="molecule type" value="Genomic_DNA"/>
</dbReference>
<proteinExistence type="inferred from homology"/>
<dbReference type="PROSITE" id="PS00086">
    <property type="entry name" value="CYTOCHROME_P450"/>
    <property type="match status" value="1"/>
</dbReference>
<dbReference type="InterPro" id="IPR036396">
    <property type="entry name" value="Cyt_P450_sf"/>
</dbReference>
<evidence type="ECO:0000256" key="1">
    <source>
        <dbReference type="ARBA" id="ARBA00010617"/>
    </source>
</evidence>
<dbReference type="InterPro" id="IPR017972">
    <property type="entry name" value="Cyt_P450_CS"/>
</dbReference>
<dbReference type="Gene3D" id="1.10.630.10">
    <property type="entry name" value="Cytochrome P450"/>
    <property type="match status" value="1"/>
</dbReference>
<evidence type="ECO:0000256" key="5">
    <source>
        <dbReference type="ARBA" id="ARBA00023004"/>
    </source>
</evidence>
<dbReference type="PANTHER" id="PTHR46696:SF1">
    <property type="entry name" value="CYTOCHROME P450 YJIB-RELATED"/>
    <property type="match status" value="1"/>
</dbReference>
<dbReference type="InterPro" id="IPR002397">
    <property type="entry name" value="Cyt_P450_B"/>
</dbReference>
<keyword evidence="4 7" id="KW-0560">Oxidoreductase</keyword>
<dbReference type="FunFam" id="1.10.630.10:FF:000018">
    <property type="entry name" value="Cytochrome P450 monooxygenase"/>
    <property type="match status" value="1"/>
</dbReference>
<dbReference type="GO" id="GO:0005506">
    <property type="term" value="F:iron ion binding"/>
    <property type="evidence" value="ECO:0007669"/>
    <property type="project" value="InterPro"/>
</dbReference>
<dbReference type="CDD" id="cd11031">
    <property type="entry name" value="Cyp158A-like"/>
    <property type="match status" value="1"/>
</dbReference>
<evidence type="ECO:0000313" key="9">
    <source>
        <dbReference type="EMBL" id="REH43462.1"/>
    </source>
</evidence>
<evidence type="ECO:0000313" key="10">
    <source>
        <dbReference type="Proteomes" id="UP000256269"/>
    </source>
</evidence>
<dbReference type="GO" id="GO:0020037">
    <property type="term" value="F:heme binding"/>
    <property type="evidence" value="ECO:0007669"/>
    <property type="project" value="InterPro"/>
</dbReference>
<sequence length="393" mass="42862">MEAVRYPFGEAVALEPHPRFAELRESEPPLRVTMPFGGDAWLVTRYEQAKFVLSDPRFSRAAAAGADVPRSRPGFEPPGNLLAMDPPAHGRIRTLVAKAFTARRVELLQPRVQQIVDTLLDGLTPPIDLAETVAWELPVQVICELLGVSIDQRRLVRSGTEAIVSVGNGVTPEDVAAARNQLAGLLNTLIAQRRVEPADDLLTALVAARDEGDRLSDNELLMLGIALLAGGHETTANQIGSFVFQLLSARDRWEALVREPALIPSAVEELLRLTPLASVADLPRIAKEDLELGGQVIRAGEAVLVQLDSANRDRTMFADAEDLDFGREANHHLSFGFGVHHCLGAPLARLELRVVLDTLVRRLPGLRLAVPAGDVKWRTGRLMRGVLALPVTW</sequence>